<dbReference type="EMBL" id="UGTI01000001">
    <property type="protein sequence ID" value="SUB77125.1"/>
    <property type="molecule type" value="Genomic_DNA"/>
</dbReference>
<sequence length="45" mass="5326">MRFLLPIHFRTEGYSLYMSNGWEELKKQAQNVESLRLKKLKSGPT</sequence>
<organism evidence="1 2">
    <name type="scientific">Porphyromonas macacae</name>
    <dbReference type="NCBI Taxonomy" id="28115"/>
    <lineage>
        <taxon>Bacteria</taxon>
        <taxon>Pseudomonadati</taxon>
        <taxon>Bacteroidota</taxon>
        <taxon>Bacteroidia</taxon>
        <taxon>Bacteroidales</taxon>
        <taxon>Porphyromonadaceae</taxon>
        <taxon>Porphyromonas</taxon>
    </lineage>
</organism>
<gene>
    <name evidence="1" type="ORF">NCTC13100_00240</name>
</gene>
<dbReference type="AlphaFoldDB" id="A0A379DHE4"/>
<dbReference type="Proteomes" id="UP000254263">
    <property type="component" value="Unassembled WGS sequence"/>
</dbReference>
<proteinExistence type="predicted"/>
<reference evidence="1 2" key="1">
    <citation type="submission" date="2018-06" db="EMBL/GenBank/DDBJ databases">
        <authorList>
            <consortium name="Pathogen Informatics"/>
            <person name="Doyle S."/>
        </authorList>
    </citation>
    <scope>NUCLEOTIDE SEQUENCE [LARGE SCALE GENOMIC DNA]</scope>
    <source>
        <strain evidence="1 2">NCTC13100</strain>
    </source>
</reference>
<evidence type="ECO:0000313" key="2">
    <source>
        <dbReference type="Proteomes" id="UP000254263"/>
    </source>
</evidence>
<name>A0A379DHE4_9PORP</name>
<accession>A0A379DHE4</accession>
<protein>
    <submittedName>
        <fullName evidence="1">Uncharacterized protein</fullName>
    </submittedName>
</protein>
<evidence type="ECO:0000313" key="1">
    <source>
        <dbReference type="EMBL" id="SUB77125.1"/>
    </source>
</evidence>